<dbReference type="OrthoDB" id="3020626at2759"/>
<protein>
    <recommendedName>
        <fullName evidence="3">F-box domain-containing protein</fullName>
    </recommendedName>
</protein>
<organism evidence="1 2">
    <name type="scientific">Gymnopus androsaceus JB14</name>
    <dbReference type="NCBI Taxonomy" id="1447944"/>
    <lineage>
        <taxon>Eukaryota</taxon>
        <taxon>Fungi</taxon>
        <taxon>Dikarya</taxon>
        <taxon>Basidiomycota</taxon>
        <taxon>Agaricomycotina</taxon>
        <taxon>Agaricomycetes</taxon>
        <taxon>Agaricomycetidae</taxon>
        <taxon>Agaricales</taxon>
        <taxon>Marasmiineae</taxon>
        <taxon>Omphalotaceae</taxon>
        <taxon>Gymnopus</taxon>
    </lineage>
</organism>
<reference evidence="1" key="1">
    <citation type="journal article" date="2019" name="Environ. Microbiol.">
        <title>Fungal ecological strategies reflected in gene transcription - a case study of two litter decomposers.</title>
        <authorList>
            <person name="Barbi F."/>
            <person name="Kohler A."/>
            <person name="Barry K."/>
            <person name="Baskaran P."/>
            <person name="Daum C."/>
            <person name="Fauchery L."/>
            <person name="Ihrmark K."/>
            <person name="Kuo A."/>
            <person name="LaButti K."/>
            <person name="Lipzen A."/>
            <person name="Morin E."/>
            <person name="Grigoriev I.V."/>
            <person name="Henrissat B."/>
            <person name="Lindahl B."/>
            <person name="Martin F."/>
        </authorList>
    </citation>
    <scope>NUCLEOTIDE SEQUENCE</scope>
    <source>
        <strain evidence="1">JB14</strain>
    </source>
</reference>
<proteinExistence type="predicted"/>
<evidence type="ECO:0008006" key="3">
    <source>
        <dbReference type="Google" id="ProtNLM"/>
    </source>
</evidence>
<evidence type="ECO:0000313" key="2">
    <source>
        <dbReference type="Proteomes" id="UP000799118"/>
    </source>
</evidence>
<sequence>MSRLRPHCIFLFSIYPHLPCLQFSFEVKDADQWPYDTVAALIPLFPHKTNILLDAPKLRCVKIKEYNNVPILELLALPTEQLTSLEINWSGNPEDLDTKRHVYVDILCQCKALRNLKLTYRSLVRVPVEHTGISSDLIISLPVLKSLEISCDKVTGPGVALLRCLRTPHLEELSLHHGSQDIRDLSMDLAYFRQHCAPALSSLSLHNFWLAVVIFPPDPRPESFLGILPLFPDIQSLWISNSHFNARPLFQALAYVDEPHQVLLPKLTEFGLENCYNSDCSSELTNMVLSRDSASDTGHGLARLQKLTVYVPRRHLKKEKFARISGLSGLNFDLRALSL</sequence>
<dbReference type="EMBL" id="ML769386">
    <property type="protein sequence ID" value="KAE9410200.1"/>
    <property type="molecule type" value="Genomic_DNA"/>
</dbReference>
<gene>
    <name evidence="1" type="ORF">BT96DRAFT_471739</name>
</gene>
<dbReference type="SUPFAM" id="SSF52047">
    <property type="entry name" value="RNI-like"/>
    <property type="match status" value="1"/>
</dbReference>
<name>A0A6A4IJU1_9AGAR</name>
<evidence type="ECO:0000313" key="1">
    <source>
        <dbReference type="EMBL" id="KAE9410200.1"/>
    </source>
</evidence>
<dbReference type="Proteomes" id="UP000799118">
    <property type="component" value="Unassembled WGS sequence"/>
</dbReference>
<accession>A0A6A4IJU1</accession>
<dbReference type="InterPro" id="IPR032675">
    <property type="entry name" value="LRR_dom_sf"/>
</dbReference>
<dbReference type="AlphaFoldDB" id="A0A6A4IJU1"/>
<dbReference type="Gene3D" id="3.80.10.10">
    <property type="entry name" value="Ribonuclease Inhibitor"/>
    <property type="match status" value="1"/>
</dbReference>
<keyword evidence="2" id="KW-1185">Reference proteome</keyword>